<dbReference type="RefSeq" id="XP_040684570.1">
    <property type="nucleotide sequence ID" value="XM_040838907.1"/>
</dbReference>
<dbReference type="PANTHER" id="PTHR43481:SF4">
    <property type="entry name" value="GLYCEROL-1-PHOSPHATE PHOSPHOHYDROLASE 1-RELATED"/>
    <property type="match status" value="1"/>
</dbReference>
<keyword evidence="2" id="KW-1185">Reference proteome</keyword>
<name>A0A1L9R7P4_ASPWE</name>
<reference evidence="2" key="1">
    <citation type="journal article" date="2017" name="Genome Biol.">
        <title>Comparative genomics reveals high biological diversity and specific adaptations in the industrially and medically important fungal genus Aspergillus.</title>
        <authorList>
            <person name="de Vries R.P."/>
            <person name="Riley R."/>
            <person name="Wiebenga A."/>
            <person name="Aguilar-Osorio G."/>
            <person name="Amillis S."/>
            <person name="Uchima C.A."/>
            <person name="Anderluh G."/>
            <person name="Asadollahi M."/>
            <person name="Askin M."/>
            <person name="Barry K."/>
            <person name="Battaglia E."/>
            <person name="Bayram O."/>
            <person name="Benocci T."/>
            <person name="Braus-Stromeyer S.A."/>
            <person name="Caldana C."/>
            <person name="Canovas D."/>
            <person name="Cerqueira G.C."/>
            <person name="Chen F."/>
            <person name="Chen W."/>
            <person name="Choi C."/>
            <person name="Clum A."/>
            <person name="Dos Santos R.A."/>
            <person name="Damasio A.R."/>
            <person name="Diallinas G."/>
            <person name="Emri T."/>
            <person name="Fekete E."/>
            <person name="Flipphi M."/>
            <person name="Freyberg S."/>
            <person name="Gallo A."/>
            <person name="Gournas C."/>
            <person name="Habgood R."/>
            <person name="Hainaut M."/>
            <person name="Harispe M.L."/>
            <person name="Henrissat B."/>
            <person name="Hilden K.S."/>
            <person name="Hope R."/>
            <person name="Hossain A."/>
            <person name="Karabika E."/>
            <person name="Karaffa L."/>
            <person name="Karanyi Z."/>
            <person name="Krasevec N."/>
            <person name="Kuo A."/>
            <person name="Kusch H."/>
            <person name="LaButti K."/>
            <person name="Lagendijk E.L."/>
            <person name="Lapidus A."/>
            <person name="Levasseur A."/>
            <person name="Lindquist E."/>
            <person name="Lipzen A."/>
            <person name="Logrieco A.F."/>
            <person name="MacCabe A."/>
            <person name="Maekelae M.R."/>
            <person name="Malavazi I."/>
            <person name="Melin P."/>
            <person name="Meyer V."/>
            <person name="Mielnichuk N."/>
            <person name="Miskei M."/>
            <person name="Molnar A.P."/>
            <person name="Mule G."/>
            <person name="Ngan C.Y."/>
            <person name="Orejas M."/>
            <person name="Orosz E."/>
            <person name="Ouedraogo J.P."/>
            <person name="Overkamp K.M."/>
            <person name="Park H.-S."/>
            <person name="Perrone G."/>
            <person name="Piumi F."/>
            <person name="Punt P.J."/>
            <person name="Ram A.F."/>
            <person name="Ramon A."/>
            <person name="Rauscher S."/>
            <person name="Record E."/>
            <person name="Riano-Pachon D.M."/>
            <person name="Robert V."/>
            <person name="Roehrig J."/>
            <person name="Ruller R."/>
            <person name="Salamov A."/>
            <person name="Salih N.S."/>
            <person name="Samson R.A."/>
            <person name="Sandor E."/>
            <person name="Sanguinetti M."/>
            <person name="Schuetze T."/>
            <person name="Sepcic K."/>
            <person name="Shelest E."/>
            <person name="Sherlock G."/>
            <person name="Sophianopoulou V."/>
            <person name="Squina F.M."/>
            <person name="Sun H."/>
            <person name="Susca A."/>
            <person name="Todd R.B."/>
            <person name="Tsang A."/>
            <person name="Unkles S.E."/>
            <person name="van de Wiele N."/>
            <person name="van Rossen-Uffink D."/>
            <person name="Oliveira J.V."/>
            <person name="Vesth T.C."/>
            <person name="Visser J."/>
            <person name="Yu J.-H."/>
            <person name="Zhou M."/>
            <person name="Andersen M.R."/>
            <person name="Archer D.B."/>
            <person name="Baker S.E."/>
            <person name="Benoit I."/>
            <person name="Brakhage A.A."/>
            <person name="Braus G.H."/>
            <person name="Fischer R."/>
            <person name="Frisvad J.C."/>
            <person name="Goldman G.H."/>
            <person name="Houbraken J."/>
            <person name="Oakley B."/>
            <person name="Pocsi I."/>
            <person name="Scazzocchio C."/>
            <person name="Seiboth B."/>
            <person name="vanKuyk P.A."/>
            <person name="Wortman J."/>
            <person name="Dyer P.S."/>
            <person name="Grigoriev I.V."/>
        </authorList>
    </citation>
    <scope>NUCLEOTIDE SEQUENCE [LARGE SCALE GENOMIC DNA]</scope>
    <source>
        <strain evidence="2">DTO 134E9</strain>
    </source>
</reference>
<dbReference type="GO" id="GO:0050308">
    <property type="term" value="F:sugar-phosphatase activity"/>
    <property type="evidence" value="ECO:0007669"/>
    <property type="project" value="TreeGrafter"/>
</dbReference>
<dbReference type="InterPro" id="IPR023214">
    <property type="entry name" value="HAD_sf"/>
</dbReference>
<dbReference type="Gene3D" id="3.40.50.1000">
    <property type="entry name" value="HAD superfamily/HAD-like"/>
    <property type="match status" value="1"/>
</dbReference>
<accession>A0A1L9R7P4</accession>
<dbReference type="EMBL" id="KV878216">
    <property type="protein sequence ID" value="OJJ30893.1"/>
    <property type="molecule type" value="Genomic_DNA"/>
</dbReference>
<dbReference type="OrthoDB" id="40579at2759"/>
<dbReference type="InterPro" id="IPR051806">
    <property type="entry name" value="HAD-like_SPP"/>
</dbReference>
<organism evidence="1 2">
    <name type="scientific">Aspergillus wentii DTO 134E9</name>
    <dbReference type="NCBI Taxonomy" id="1073089"/>
    <lineage>
        <taxon>Eukaryota</taxon>
        <taxon>Fungi</taxon>
        <taxon>Dikarya</taxon>
        <taxon>Ascomycota</taxon>
        <taxon>Pezizomycotina</taxon>
        <taxon>Eurotiomycetes</taxon>
        <taxon>Eurotiomycetidae</taxon>
        <taxon>Eurotiales</taxon>
        <taxon>Aspergillaceae</taxon>
        <taxon>Aspergillus</taxon>
        <taxon>Aspergillus subgen. Cremei</taxon>
    </lineage>
</organism>
<dbReference type="GeneID" id="63754755"/>
<evidence type="ECO:0000313" key="2">
    <source>
        <dbReference type="Proteomes" id="UP000184383"/>
    </source>
</evidence>
<dbReference type="Proteomes" id="UP000184383">
    <property type="component" value="Unassembled WGS sequence"/>
</dbReference>
<gene>
    <name evidence="1" type="ORF">ASPWEDRAFT_673647</name>
</gene>
<evidence type="ECO:0008006" key="3">
    <source>
        <dbReference type="Google" id="ProtNLM"/>
    </source>
</evidence>
<dbReference type="SUPFAM" id="SSF56784">
    <property type="entry name" value="HAD-like"/>
    <property type="match status" value="1"/>
</dbReference>
<dbReference type="AlphaFoldDB" id="A0A1L9R7P4"/>
<evidence type="ECO:0000313" key="1">
    <source>
        <dbReference type="EMBL" id="OJJ30893.1"/>
    </source>
</evidence>
<protein>
    <recommendedName>
        <fullName evidence="3">GP-PDE domain-containing protein</fullName>
    </recommendedName>
</protein>
<proteinExistence type="predicted"/>
<dbReference type="InterPro" id="IPR036412">
    <property type="entry name" value="HAD-like_sf"/>
</dbReference>
<dbReference type="PANTHER" id="PTHR43481">
    <property type="entry name" value="FRUCTOSE-1-PHOSPHATE PHOSPHATASE"/>
    <property type="match status" value="1"/>
</dbReference>
<sequence>MFVAAEDVQVDKPDPRGYRLGRKCLELGNSTSISVLQDAPLRIRAGKAAGFEVLAVNTTHSLDTLQETSPYWITKDLSSVTVTGVDKNGRVQIEVMNALTWAYAFINGCFIRRR</sequence>
<dbReference type="VEuPathDB" id="FungiDB:ASPWEDRAFT_673647"/>
<dbReference type="STRING" id="1073089.A0A1L9R7P4"/>